<dbReference type="EC" id="3.1.11.5" evidence="4"/>
<dbReference type="GO" id="GO:0003678">
    <property type="term" value="F:DNA helicase activity"/>
    <property type="evidence" value="ECO:0007669"/>
    <property type="project" value="UniProtKB-ARBA"/>
</dbReference>
<evidence type="ECO:0000259" key="3">
    <source>
        <dbReference type="Pfam" id="PF13538"/>
    </source>
</evidence>
<keyword evidence="2" id="KW-0067">ATP-binding</keyword>
<dbReference type="SUPFAM" id="SSF52540">
    <property type="entry name" value="P-loop containing nucleoside triphosphate hydrolases"/>
    <property type="match status" value="1"/>
</dbReference>
<dbReference type="KEGG" id="mcob:NCTC10184_00346"/>
<sequence length="711" mass="83807">MTEQELKVTGRFTKIFKGGPDFNWAYTLALFSTKKQTYLVYMNKEVFEIGNYYDLVLRKNENYDSYVLVQISQPQLTTEMINELVIEKVQGFTKKSLEKIIEKYGEEWYKVAEKHNYFEKDLVIKTPSRKKSLKEFLSTFENETYKFFLRQHLIIYYENLKEFFKKSDFLLELTQLNVYKFYFELGWHFYDVHRFALALYKPDENIIQRTWMTKSLILKYFEEQYTSNSTFFKYEPYKIFQKIKREWPGARVEYVTDILDVMLETKELIYFDALDRICTAEMYKKNLYILQKVFLLKSNKTLPLIYNKKSSIKWSEKQQKAYLEALQSGFYIISGFPGTGKSYLIEHIYKSFIESNVYKKDSVAILAPTGKATANIRTKTKVTAQTIHSYFKIDHEFAKNFDSIPESDKTRVLIIDEFSMVNVDLFYTILLKCPNLERLILVGDSNQLPCIGPGNLLEEFMEAKDIDKIYLTEIFRTEFKDISDNFVAVQGKNYPIMQSEHIFFHETNLATFYENFPLMYEKLREIYEIDDIAILIPTNEIINQTNKIIQQYRLEKHETQDIGIAKIHKNEKLYIGDKIICVINKPSENIVNGETGEFIGIDGGNYVFSINNGEKILKLNQKTTTETIKLAYATTVHKFQGSESKVVVFCAFAEVEYMLTNRLIYTAVSRAQEKLIILGSEHHYLSGIRNSDEHIETIMSYLLNTRQEKWN</sequence>
<protein>
    <submittedName>
        <fullName evidence="4">Exodeoxyribonuclease V C-terminal</fullName>
        <ecNumber evidence="4">3.1.11.5</ecNumber>
    </submittedName>
</protein>
<organism evidence="4 5">
    <name type="scientific">Mycoplasmopsis columbinasalis</name>
    <dbReference type="NCBI Taxonomy" id="114880"/>
    <lineage>
        <taxon>Bacteria</taxon>
        <taxon>Bacillati</taxon>
        <taxon>Mycoplasmatota</taxon>
        <taxon>Mycoplasmoidales</taxon>
        <taxon>Metamycoplasmataceae</taxon>
        <taxon>Mycoplasmopsis</taxon>
    </lineage>
</organism>
<dbReference type="InterPro" id="IPR027785">
    <property type="entry name" value="UvrD-like_helicase_C"/>
</dbReference>
<evidence type="ECO:0000256" key="2">
    <source>
        <dbReference type="ARBA" id="ARBA00022840"/>
    </source>
</evidence>
<keyword evidence="5" id="KW-1185">Reference proteome</keyword>
<name>A0A449BA96_9BACT</name>
<evidence type="ECO:0000313" key="4">
    <source>
        <dbReference type="EMBL" id="VEU78123.1"/>
    </source>
</evidence>
<dbReference type="GO" id="GO:0005524">
    <property type="term" value="F:ATP binding"/>
    <property type="evidence" value="ECO:0007669"/>
    <property type="project" value="UniProtKB-KW"/>
</dbReference>
<feature type="domain" description="UvrD-like helicase C-terminal" evidence="3">
    <location>
        <begin position="630"/>
        <end position="677"/>
    </location>
</feature>
<keyword evidence="1" id="KW-0547">Nucleotide-binding</keyword>
<accession>A0A449BA96</accession>
<evidence type="ECO:0000313" key="5">
    <source>
        <dbReference type="Proteomes" id="UP000290876"/>
    </source>
</evidence>
<dbReference type="AlphaFoldDB" id="A0A449BA96"/>
<proteinExistence type="predicted"/>
<gene>
    <name evidence="4" type="primary">recD</name>
    <name evidence="4" type="ORF">NCTC10184_00346</name>
</gene>
<dbReference type="Proteomes" id="UP000290876">
    <property type="component" value="Chromosome"/>
</dbReference>
<evidence type="ECO:0000256" key="1">
    <source>
        <dbReference type="ARBA" id="ARBA00022741"/>
    </source>
</evidence>
<dbReference type="EMBL" id="LR215043">
    <property type="protein sequence ID" value="VEU78123.1"/>
    <property type="molecule type" value="Genomic_DNA"/>
</dbReference>
<keyword evidence="4" id="KW-0378">Hydrolase</keyword>
<dbReference type="InterPro" id="IPR050534">
    <property type="entry name" value="Coronavir_polyprotein_1ab"/>
</dbReference>
<dbReference type="Pfam" id="PF13538">
    <property type="entry name" value="UvrD_C_2"/>
    <property type="match status" value="1"/>
</dbReference>
<dbReference type="GO" id="GO:0008854">
    <property type="term" value="F:exodeoxyribonuclease V activity"/>
    <property type="evidence" value="ECO:0007669"/>
    <property type="project" value="UniProtKB-EC"/>
</dbReference>
<dbReference type="OrthoDB" id="9803432at2"/>
<dbReference type="CDD" id="cd18809">
    <property type="entry name" value="SF1_C_RecD"/>
    <property type="match status" value="1"/>
</dbReference>
<reference evidence="4 5" key="1">
    <citation type="submission" date="2019-01" db="EMBL/GenBank/DDBJ databases">
        <authorList>
            <consortium name="Pathogen Informatics"/>
        </authorList>
    </citation>
    <scope>NUCLEOTIDE SEQUENCE [LARGE SCALE GENOMIC DNA]</scope>
    <source>
        <strain evidence="4 5">NCTC10184</strain>
    </source>
</reference>
<dbReference type="Gene3D" id="2.30.30.940">
    <property type="match status" value="1"/>
</dbReference>
<dbReference type="Gene3D" id="3.40.50.300">
    <property type="entry name" value="P-loop containing nucleotide triphosphate hydrolases"/>
    <property type="match status" value="2"/>
</dbReference>
<dbReference type="CDD" id="cd17933">
    <property type="entry name" value="DEXSc_RecD-like"/>
    <property type="match status" value="1"/>
</dbReference>
<dbReference type="PANTHER" id="PTHR43788:SF6">
    <property type="entry name" value="DNA HELICASE B"/>
    <property type="match status" value="1"/>
</dbReference>
<dbReference type="Pfam" id="PF13245">
    <property type="entry name" value="AAA_19"/>
    <property type="match status" value="1"/>
</dbReference>
<dbReference type="PANTHER" id="PTHR43788">
    <property type="entry name" value="DNA2/NAM7 HELICASE FAMILY MEMBER"/>
    <property type="match status" value="1"/>
</dbReference>
<dbReference type="InterPro" id="IPR027417">
    <property type="entry name" value="P-loop_NTPase"/>
</dbReference>